<dbReference type="EnsemblPlants" id="AVESA.00010b.r2.4AG0588570.1">
    <property type="protein sequence ID" value="AVESA.00010b.r2.4AG0588570.1.CDS"/>
    <property type="gene ID" value="AVESA.00010b.r2.4AG0588570"/>
</dbReference>
<accession>A0ACD5WAN0</accession>
<evidence type="ECO:0000313" key="2">
    <source>
        <dbReference type="Proteomes" id="UP001732700"/>
    </source>
</evidence>
<dbReference type="Proteomes" id="UP001732700">
    <property type="component" value="Chromosome 4A"/>
</dbReference>
<proteinExistence type="predicted"/>
<protein>
    <submittedName>
        <fullName evidence="1">Uncharacterized protein</fullName>
    </submittedName>
</protein>
<reference evidence="1" key="1">
    <citation type="submission" date="2021-05" db="EMBL/GenBank/DDBJ databases">
        <authorList>
            <person name="Scholz U."/>
            <person name="Mascher M."/>
            <person name="Fiebig A."/>
        </authorList>
    </citation>
    <scope>NUCLEOTIDE SEQUENCE [LARGE SCALE GENOMIC DNA]</scope>
</reference>
<keyword evidence="2" id="KW-1185">Reference proteome</keyword>
<name>A0ACD5WAN0_AVESA</name>
<organism evidence="1 2">
    <name type="scientific">Avena sativa</name>
    <name type="common">Oat</name>
    <dbReference type="NCBI Taxonomy" id="4498"/>
    <lineage>
        <taxon>Eukaryota</taxon>
        <taxon>Viridiplantae</taxon>
        <taxon>Streptophyta</taxon>
        <taxon>Embryophyta</taxon>
        <taxon>Tracheophyta</taxon>
        <taxon>Spermatophyta</taxon>
        <taxon>Magnoliopsida</taxon>
        <taxon>Liliopsida</taxon>
        <taxon>Poales</taxon>
        <taxon>Poaceae</taxon>
        <taxon>BOP clade</taxon>
        <taxon>Pooideae</taxon>
        <taxon>Poodae</taxon>
        <taxon>Poeae</taxon>
        <taxon>Poeae Chloroplast Group 1 (Aveneae type)</taxon>
        <taxon>Aveninae</taxon>
        <taxon>Avena</taxon>
    </lineage>
</organism>
<evidence type="ECO:0000313" key="1">
    <source>
        <dbReference type="EnsemblPlants" id="AVESA.00010b.r2.4AG0588570.1.CDS"/>
    </source>
</evidence>
<sequence>MRCSLREHQARLSFFVVDYSEDSDNDEIVEREAQAEPHLSLSKTLPCPEPRPGQGIHARSPPCLKSAMDAGRQLPPRSRRVRVHFLEDDDDGSGDDEASQQEQLPPRGRVVRVHFLDADATDDSGDDEPSQLVQSRGARRCVHEIDLPPATAGAASSSSCWASRKRFRRVAVAGTGKRRAVVPCGGSGQDDYDRGDGPRFRGVRQRPWGKWAAEIRDAELGRRVWLGTFDTAEEAASAYDAAAVRIHGRGAITNHTASCPSPSPPLSSVTTSPPSPSTSEPSPQPPCPERRTSTSTAAASASQSAGTTWSLVNADEEVTAAFWMGFADEEPSLNSLTQFCFPPPTTRSSSSRWDPCADFVELADLDDLFAAPELLAA</sequence>
<reference evidence="1" key="2">
    <citation type="submission" date="2025-09" db="UniProtKB">
        <authorList>
            <consortium name="EnsemblPlants"/>
        </authorList>
    </citation>
    <scope>IDENTIFICATION</scope>
</reference>